<dbReference type="InterPro" id="IPR036188">
    <property type="entry name" value="FAD/NAD-bd_sf"/>
</dbReference>
<dbReference type="GO" id="GO:0050660">
    <property type="term" value="F:flavin adenine dinucleotide binding"/>
    <property type="evidence" value="ECO:0007669"/>
    <property type="project" value="TreeGrafter"/>
</dbReference>
<evidence type="ECO:0000313" key="3">
    <source>
        <dbReference type="Proteomes" id="UP000632740"/>
    </source>
</evidence>
<dbReference type="Pfam" id="PF13738">
    <property type="entry name" value="Pyr_redox_3"/>
    <property type="match status" value="1"/>
</dbReference>
<name>A0A919P252_9CELL</name>
<evidence type="ECO:0000256" key="1">
    <source>
        <dbReference type="ARBA" id="ARBA00023002"/>
    </source>
</evidence>
<dbReference type="PANTHER" id="PTHR43539">
    <property type="entry name" value="FLAVIN-BINDING MONOOXYGENASE-LIKE PROTEIN (AFU_ORTHOLOGUE AFUA_4G09220)"/>
    <property type="match status" value="1"/>
</dbReference>
<dbReference type="AlphaFoldDB" id="A0A919P252"/>
<dbReference type="PANTHER" id="PTHR43539:SF78">
    <property type="entry name" value="FLAVIN-CONTAINING MONOOXYGENASE"/>
    <property type="match status" value="1"/>
</dbReference>
<evidence type="ECO:0000313" key="2">
    <source>
        <dbReference type="EMBL" id="GIG21280.1"/>
    </source>
</evidence>
<dbReference type="Gene3D" id="3.50.50.60">
    <property type="entry name" value="FAD/NAD(P)-binding domain"/>
    <property type="match status" value="1"/>
</dbReference>
<protein>
    <recommendedName>
        <fullName evidence="4">FAD-dependent oxidoreductase</fullName>
    </recommendedName>
</protein>
<dbReference type="PRINTS" id="PR00368">
    <property type="entry name" value="FADPNR"/>
</dbReference>
<proteinExistence type="predicted"/>
<dbReference type="SUPFAM" id="SSF51905">
    <property type="entry name" value="FAD/NAD(P)-binding domain"/>
    <property type="match status" value="1"/>
</dbReference>
<gene>
    <name evidence="2" type="ORF">Cch01nite_20040</name>
</gene>
<sequence length="398" mass="42214">MGTVDCVVVGAGPAGLAASAALAEEGVDHVVLERDRVGESWRAHRWDSFRLNTPGSMNQLLGPLPDDEYTGRDDVVRHLDTVAGRCPVRAGVDVTGLAPHDGELVLTTSDGPVRTRSVVVATGSENVPRLPPAAQALPRRTTQLTGASYRSPGALPAGAVLVVGSGQTGAQVVEDLVSDGRRVLLSASPVGRLPTPYRGRPMIEWLREAGFFDQRPEDLPDPAMTRMPNPLLPPGGDHDLDLRRLAVDGVELVGRVTGAADGRLHVDRSVGDCVAFAEAFAERARSMADRAIERLGLDSPPDAPDEPFDYPVRDVDELDLRAEGVTTVVWCTGMGGSHRWLPDELLDGGVPRHTSGASPLAGLWFMGLRWMVRRCSSNLVGMPGDAAATAAAVRAHLG</sequence>
<keyword evidence="3" id="KW-1185">Reference proteome</keyword>
<dbReference type="RefSeq" id="WP_203752566.1">
    <property type="nucleotide sequence ID" value="NZ_BONK01000006.1"/>
</dbReference>
<dbReference type="PRINTS" id="PR00411">
    <property type="entry name" value="PNDRDTASEI"/>
</dbReference>
<dbReference type="EMBL" id="BONK01000006">
    <property type="protein sequence ID" value="GIG21280.1"/>
    <property type="molecule type" value="Genomic_DNA"/>
</dbReference>
<keyword evidence="1" id="KW-0560">Oxidoreductase</keyword>
<reference evidence="2" key="1">
    <citation type="submission" date="2021-01" db="EMBL/GenBank/DDBJ databases">
        <title>Whole genome shotgun sequence of Cellulomonas chitinilytica NBRC 110799.</title>
        <authorList>
            <person name="Komaki H."/>
            <person name="Tamura T."/>
        </authorList>
    </citation>
    <scope>NUCLEOTIDE SEQUENCE</scope>
    <source>
        <strain evidence="2">NBRC 110799</strain>
    </source>
</reference>
<accession>A0A919P252</accession>
<organism evidence="2 3">
    <name type="scientific">Cellulomonas chitinilytica</name>
    <dbReference type="NCBI Taxonomy" id="398759"/>
    <lineage>
        <taxon>Bacteria</taxon>
        <taxon>Bacillati</taxon>
        <taxon>Actinomycetota</taxon>
        <taxon>Actinomycetes</taxon>
        <taxon>Micrococcales</taxon>
        <taxon>Cellulomonadaceae</taxon>
        <taxon>Cellulomonas</taxon>
    </lineage>
</organism>
<dbReference type="GO" id="GO:0004497">
    <property type="term" value="F:monooxygenase activity"/>
    <property type="evidence" value="ECO:0007669"/>
    <property type="project" value="TreeGrafter"/>
</dbReference>
<dbReference type="InterPro" id="IPR050982">
    <property type="entry name" value="Auxin_biosynth/cation_transpt"/>
</dbReference>
<comment type="caution">
    <text evidence="2">The sequence shown here is derived from an EMBL/GenBank/DDBJ whole genome shotgun (WGS) entry which is preliminary data.</text>
</comment>
<evidence type="ECO:0008006" key="4">
    <source>
        <dbReference type="Google" id="ProtNLM"/>
    </source>
</evidence>
<dbReference type="Proteomes" id="UP000632740">
    <property type="component" value="Unassembled WGS sequence"/>
</dbReference>